<evidence type="ECO:0000256" key="5">
    <source>
        <dbReference type="SAM" id="Phobius"/>
    </source>
</evidence>
<sequence>MTSKRLGPIALAMRAQAKTSRKGCKATKSKATCYMCMESTYGSVDTPLELIAPCVCRSYVHRKCLDHWRVTSNTSQAMTRCPTCRQDYTFDVVQVPNDEKLKNAISSEQCWRWFLVLGVTWLGSMVIWLIDRGTPAFLHWHWNGLDGKIYTGFGFTETPRFEVYFLISFLAAAFITGVHTTVSWCIESCRNVCTESCNDTNGSCTESCNDTDGSCTDCDSCECGDCDCCGGCSSSSDCGCLGGDGDSNDCGGELAGIVIVVVIVCMIFVGFVVMLSAVVGGIGSVIDQRGDKRIRRLQVQRERICNLRPIENVV</sequence>
<keyword evidence="1" id="KW-0479">Metal-binding</keyword>
<dbReference type="InterPro" id="IPR001841">
    <property type="entry name" value="Znf_RING"/>
</dbReference>
<dbReference type="InterPro" id="IPR013083">
    <property type="entry name" value="Znf_RING/FYVE/PHD"/>
</dbReference>
<proteinExistence type="predicted"/>
<organism evidence="9 10">
    <name type="scientific">Aphanomyces stellatus</name>
    <dbReference type="NCBI Taxonomy" id="120398"/>
    <lineage>
        <taxon>Eukaryota</taxon>
        <taxon>Sar</taxon>
        <taxon>Stramenopiles</taxon>
        <taxon>Oomycota</taxon>
        <taxon>Saprolegniomycetes</taxon>
        <taxon>Saprolegniales</taxon>
        <taxon>Verrucalvaceae</taxon>
        <taxon>Aphanomyces</taxon>
    </lineage>
</organism>
<feature type="transmembrane region" description="Helical" evidence="5">
    <location>
        <begin position="254"/>
        <end position="286"/>
    </location>
</feature>
<dbReference type="SUPFAM" id="SSF57850">
    <property type="entry name" value="RING/U-box"/>
    <property type="match status" value="1"/>
</dbReference>
<protein>
    <submittedName>
        <fullName evidence="9">Aste57867_11279 protein</fullName>
    </submittedName>
</protein>
<evidence type="ECO:0000313" key="8">
    <source>
        <dbReference type="EMBL" id="KAF0698082.1"/>
    </source>
</evidence>
<dbReference type="SMART" id="SM00744">
    <property type="entry name" value="RINGv"/>
    <property type="match status" value="1"/>
</dbReference>
<evidence type="ECO:0000313" key="10">
    <source>
        <dbReference type="Proteomes" id="UP000332933"/>
    </source>
</evidence>
<evidence type="ECO:0000256" key="3">
    <source>
        <dbReference type="ARBA" id="ARBA00022833"/>
    </source>
</evidence>
<evidence type="ECO:0000256" key="4">
    <source>
        <dbReference type="PROSITE-ProRule" id="PRU00175"/>
    </source>
</evidence>
<name>A0A485KT06_9STRA</name>
<dbReference type="PROSITE" id="PS51292">
    <property type="entry name" value="ZF_RING_CH"/>
    <property type="match status" value="1"/>
</dbReference>
<dbReference type="EMBL" id="CAADRA010005288">
    <property type="protein sequence ID" value="VFT88141.1"/>
    <property type="molecule type" value="Genomic_DNA"/>
</dbReference>
<dbReference type="Gene3D" id="3.30.40.10">
    <property type="entry name" value="Zinc/RING finger domain, C3HC4 (zinc finger)"/>
    <property type="match status" value="1"/>
</dbReference>
<feature type="domain" description="RING-type" evidence="6">
    <location>
        <begin position="33"/>
        <end position="85"/>
    </location>
</feature>
<evidence type="ECO:0000259" key="7">
    <source>
        <dbReference type="PROSITE" id="PS51292"/>
    </source>
</evidence>
<dbReference type="AlphaFoldDB" id="A0A485KT06"/>
<dbReference type="GO" id="GO:0008270">
    <property type="term" value="F:zinc ion binding"/>
    <property type="evidence" value="ECO:0007669"/>
    <property type="project" value="UniProtKB-KW"/>
</dbReference>
<keyword evidence="3" id="KW-0862">Zinc</keyword>
<feature type="transmembrane region" description="Helical" evidence="5">
    <location>
        <begin position="163"/>
        <end position="182"/>
    </location>
</feature>
<dbReference type="PANTHER" id="PTHR46347">
    <property type="entry name" value="RING/FYVE/PHD ZINC FINGER SUPERFAMILY PROTEIN"/>
    <property type="match status" value="1"/>
</dbReference>
<dbReference type="EMBL" id="VJMH01005267">
    <property type="protein sequence ID" value="KAF0698082.1"/>
    <property type="molecule type" value="Genomic_DNA"/>
</dbReference>
<keyword evidence="5" id="KW-0812">Transmembrane</keyword>
<keyword evidence="5" id="KW-0472">Membrane</keyword>
<reference evidence="8" key="2">
    <citation type="submission" date="2019-06" db="EMBL/GenBank/DDBJ databases">
        <title>Genomics analysis of Aphanomyces spp. identifies a new class of oomycete effector associated with host adaptation.</title>
        <authorList>
            <person name="Gaulin E."/>
        </authorList>
    </citation>
    <scope>NUCLEOTIDE SEQUENCE</scope>
    <source>
        <strain evidence="8">CBS 578.67</strain>
    </source>
</reference>
<keyword evidence="10" id="KW-1185">Reference proteome</keyword>
<dbReference type="OrthoDB" id="75398at2759"/>
<evidence type="ECO:0000313" key="9">
    <source>
        <dbReference type="EMBL" id="VFT88141.1"/>
    </source>
</evidence>
<evidence type="ECO:0000259" key="6">
    <source>
        <dbReference type="PROSITE" id="PS50089"/>
    </source>
</evidence>
<evidence type="ECO:0000256" key="1">
    <source>
        <dbReference type="ARBA" id="ARBA00022723"/>
    </source>
</evidence>
<accession>A0A485KT06</accession>
<dbReference type="InterPro" id="IPR011016">
    <property type="entry name" value="Znf_RING-CH"/>
</dbReference>
<dbReference type="PANTHER" id="PTHR46347:SF1">
    <property type="entry name" value="RING_FYVE_PHD ZINC FINGER SUPERFAMILY PROTEIN"/>
    <property type="match status" value="1"/>
</dbReference>
<feature type="transmembrane region" description="Helical" evidence="5">
    <location>
        <begin position="111"/>
        <end position="130"/>
    </location>
</feature>
<gene>
    <name evidence="9" type="primary">Aste57867_11279</name>
    <name evidence="8" type="ORF">As57867_011237</name>
    <name evidence="9" type="ORF">ASTE57867_11279</name>
</gene>
<evidence type="ECO:0000256" key="2">
    <source>
        <dbReference type="ARBA" id="ARBA00022771"/>
    </source>
</evidence>
<keyword evidence="2 4" id="KW-0863">Zinc-finger</keyword>
<dbReference type="PROSITE" id="PS50089">
    <property type="entry name" value="ZF_RING_2"/>
    <property type="match status" value="1"/>
</dbReference>
<keyword evidence="5" id="KW-1133">Transmembrane helix</keyword>
<feature type="domain" description="RING-CH-type" evidence="7">
    <location>
        <begin position="25"/>
        <end position="91"/>
    </location>
</feature>
<dbReference type="Proteomes" id="UP000332933">
    <property type="component" value="Unassembled WGS sequence"/>
</dbReference>
<reference evidence="9 10" key="1">
    <citation type="submission" date="2019-03" db="EMBL/GenBank/DDBJ databases">
        <authorList>
            <person name="Gaulin E."/>
            <person name="Dumas B."/>
        </authorList>
    </citation>
    <scope>NUCLEOTIDE SEQUENCE [LARGE SCALE GENOMIC DNA]</scope>
    <source>
        <strain evidence="9">CBS 568.67</strain>
    </source>
</reference>